<feature type="region of interest" description="Disordered" evidence="1">
    <location>
        <begin position="73"/>
        <end position="111"/>
    </location>
</feature>
<proteinExistence type="predicted"/>
<sequence length="171" mass="18639">MNTPQAIKNLVVNECANHLRTGPEGIKNHCYGRTVSRGKFVCIYFQEVVDPRCYWFEKAVLPLDGELNEEFKKREERNGGEATDRAAVQREGARRGAGRVAGISPQSAGDGVSVGQLVREGVLPRADFHGVGAGKPAKGSRPITGRRKTETRFNARKKNGSYLKGSIKGNG</sequence>
<organism evidence="2">
    <name type="scientific">viral metagenome</name>
    <dbReference type="NCBI Taxonomy" id="1070528"/>
    <lineage>
        <taxon>unclassified sequences</taxon>
        <taxon>metagenomes</taxon>
        <taxon>organismal metagenomes</taxon>
    </lineage>
</organism>
<name>A0A6M3LCQ5_9ZZZZ</name>
<gene>
    <name evidence="2" type="ORF">MM415B04395_0003</name>
</gene>
<accession>A0A6M3LCQ5</accession>
<feature type="compositionally biased region" description="Basic and acidic residues" evidence="1">
    <location>
        <begin position="73"/>
        <end position="94"/>
    </location>
</feature>
<evidence type="ECO:0000256" key="1">
    <source>
        <dbReference type="SAM" id="MobiDB-lite"/>
    </source>
</evidence>
<dbReference type="AlphaFoldDB" id="A0A6M3LCQ5"/>
<protein>
    <submittedName>
        <fullName evidence="2">Uncharacterized protein</fullName>
    </submittedName>
</protein>
<feature type="region of interest" description="Disordered" evidence="1">
    <location>
        <begin position="127"/>
        <end position="171"/>
    </location>
</feature>
<dbReference type="EMBL" id="MT143113">
    <property type="protein sequence ID" value="QJA92987.1"/>
    <property type="molecule type" value="Genomic_DNA"/>
</dbReference>
<reference evidence="2" key="1">
    <citation type="submission" date="2020-03" db="EMBL/GenBank/DDBJ databases">
        <title>The deep terrestrial virosphere.</title>
        <authorList>
            <person name="Holmfeldt K."/>
            <person name="Nilsson E."/>
            <person name="Simone D."/>
            <person name="Lopez-Fernandez M."/>
            <person name="Wu X."/>
            <person name="de Brujin I."/>
            <person name="Lundin D."/>
            <person name="Andersson A."/>
            <person name="Bertilsson S."/>
            <person name="Dopson M."/>
        </authorList>
    </citation>
    <scope>NUCLEOTIDE SEQUENCE</scope>
    <source>
        <strain evidence="2">MM415B04395</strain>
    </source>
</reference>
<evidence type="ECO:0000313" key="2">
    <source>
        <dbReference type="EMBL" id="QJA92987.1"/>
    </source>
</evidence>